<gene>
    <name evidence="3" type="ORF">GCM10023196_049820</name>
</gene>
<dbReference type="PANTHER" id="PTHR46696">
    <property type="entry name" value="P450, PUTATIVE (EUROFUNG)-RELATED"/>
    <property type="match status" value="1"/>
</dbReference>
<reference evidence="4" key="1">
    <citation type="journal article" date="2019" name="Int. J. Syst. Evol. Microbiol.">
        <title>The Global Catalogue of Microorganisms (GCM) 10K type strain sequencing project: providing services to taxonomists for standard genome sequencing and annotation.</title>
        <authorList>
            <consortium name="The Broad Institute Genomics Platform"/>
            <consortium name="The Broad Institute Genome Sequencing Center for Infectious Disease"/>
            <person name="Wu L."/>
            <person name="Ma J."/>
        </authorList>
    </citation>
    <scope>NUCLEOTIDE SEQUENCE [LARGE SCALE GENOMIC DNA]</scope>
    <source>
        <strain evidence="4">JCM 17939</strain>
    </source>
</reference>
<dbReference type="InterPro" id="IPR002397">
    <property type="entry name" value="Cyt_P450_B"/>
</dbReference>
<evidence type="ECO:0000313" key="4">
    <source>
        <dbReference type="Proteomes" id="UP001501442"/>
    </source>
</evidence>
<protein>
    <submittedName>
        <fullName evidence="3">Cytochrome P450</fullName>
    </submittedName>
</protein>
<proteinExistence type="inferred from homology"/>
<evidence type="ECO:0000256" key="1">
    <source>
        <dbReference type="ARBA" id="ARBA00010617"/>
    </source>
</evidence>
<feature type="region of interest" description="Disordered" evidence="2">
    <location>
        <begin position="1"/>
        <end position="30"/>
    </location>
</feature>
<dbReference type="PANTHER" id="PTHR46696:SF1">
    <property type="entry name" value="CYTOCHROME P450 YJIB-RELATED"/>
    <property type="match status" value="1"/>
</dbReference>
<dbReference type="EMBL" id="BAABHK010000007">
    <property type="protein sequence ID" value="GAA4629366.1"/>
    <property type="molecule type" value="Genomic_DNA"/>
</dbReference>
<comment type="caution">
    <text evidence="3">The sequence shown here is derived from an EMBL/GenBank/DDBJ whole genome shotgun (WGS) entry which is preliminary data.</text>
</comment>
<keyword evidence="4" id="KW-1185">Reference proteome</keyword>
<dbReference type="CDD" id="cd20623">
    <property type="entry name" value="CYP_unk"/>
    <property type="match status" value="1"/>
</dbReference>
<accession>A0ABP8UGI5</accession>
<dbReference type="Proteomes" id="UP001501442">
    <property type="component" value="Unassembled WGS sequence"/>
</dbReference>
<name>A0ABP8UGI5_9ACTN</name>
<dbReference type="PRINTS" id="PR00359">
    <property type="entry name" value="BP450"/>
</dbReference>
<dbReference type="Gene3D" id="1.10.630.10">
    <property type="entry name" value="Cytochrome P450"/>
    <property type="match status" value="1"/>
</dbReference>
<dbReference type="SUPFAM" id="SSF48264">
    <property type="entry name" value="Cytochrome P450"/>
    <property type="match status" value="1"/>
</dbReference>
<evidence type="ECO:0000256" key="2">
    <source>
        <dbReference type="SAM" id="MobiDB-lite"/>
    </source>
</evidence>
<evidence type="ECO:0000313" key="3">
    <source>
        <dbReference type="EMBL" id="GAA4629366.1"/>
    </source>
</evidence>
<organism evidence="3 4">
    <name type="scientific">Actinoallomurus vinaceus</name>
    <dbReference type="NCBI Taxonomy" id="1080074"/>
    <lineage>
        <taxon>Bacteria</taxon>
        <taxon>Bacillati</taxon>
        <taxon>Actinomycetota</taxon>
        <taxon>Actinomycetes</taxon>
        <taxon>Streptosporangiales</taxon>
        <taxon>Thermomonosporaceae</taxon>
        <taxon>Actinoallomurus</taxon>
    </lineage>
</organism>
<dbReference type="InterPro" id="IPR036396">
    <property type="entry name" value="Cyt_P450_sf"/>
</dbReference>
<comment type="similarity">
    <text evidence="1">Belongs to the cytochrome P450 family.</text>
</comment>
<sequence length="426" mass="45821">MSPLDPTTGATIRPLGPPSPAHPDAVPLYGSSYEREDPARMYRELRKDHGPVVPVLLVGDIPAWLVIGYRELHHVVGDPTLFARDSRHWNQWDRVPPDWPLMAFVGYQPSILFTAGAEHRRRSGAISDALAEVDQFALRAQCEQFADGLIDEFAGNGKAELLTQYAYAMPVLAVAGIMGIPPGRIQAVARDVVTALDGGEGSLEAFGRVAAAMSQLVQTKRVEPGPDVASRMVAHPAGLTDEELAQDLIIMMTAGQETTSNWIGNTLRLMMIDDRFSLTLSGGRQSVGQAMNEVLWDESPAQGTVGRWATRDTQLGGRHIKAGDLMVIGLAGGNADPQVRSGLDVGAGGNHAHLSFSHGDHGCPYPAPEIAEVIAQTTVEVLLDRLPDVRLALPPNELQWRSSFQVRGLTALPVEFSPAPPVGASR</sequence>